<gene>
    <name evidence="2" type="ORF">RZS28_07270</name>
</gene>
<keyword evidence="1" id="KW-0472">Membrane</keyword>
<name>A0ABZ0HUX4_9HYPH</name>
<organism evidence="2 3">
    <name type="scientific">Methylocapsa polymorpha</name>
    <dbReference type="NCBI Taxonomy" id="3080828"/>
    <lineage>
        <taxon>Bacteria</taxon>
        <taxon>Pseudomonadati</taxon>
        <taxon>Pseudomonadota</taxon>
        <taxon>Alphaproteobacteria</taxon>
        <taxon>Hyphomicrobiales</taxon>
        <taxon>Beijerinckiaceae</taxon>
        <taxon>Methylocapsa</taxon>
    </lineage>
</organism>
<evidence type="ECO:0000256" key="1">
    <source>
        <dbReference type="SAM" id="Phobius"/>
    </source>
</evidence>
<sequence>MASLFAAAELTAPSAPAVIPGASRRRAVVAPIARRTLEALSRLAAARLASVLMAILALFVGAADRRLGRRLACGPVSILASFAAALVARISGAGVAACDAAPSEDASAAWLRCGFRPPRASGRRA</sequence>
<evidence type="ECO:0000313" key="2">
    <source>
        <dbReference type="EMBL" id="WOJ91072.1"/>
    </source>
</evidence>
<evidence type="ECO:0000313" key="3">
    <source>
        <dbReference type="Proteomes" id="UP001626536"/>
    </source>
</evidence>
<protein>
    <submittedName>
        <fullName evidence="2">Uncharacterized protein</fullName>
    </submittedName>
</protein>
<feature type="transmembrane region" description="Helical" evidence="1">
    <location>
        <begin position="41"/>
        <end position="62"/>
    </location>
</feature>
<reference evidence="2 3" key="1">
    <citation type="submission" date="2023-10" db="EMBL/GenBank/DDBJ databases">
        <title>Novel methanotroph of the genus Methylocapsa from a subarctic wetland.</title>
        <authorList>
            <person name="Belova S.E."/>
            <person name="Oshkin I.Y."/>
            <person name="Miroshnikov K."/>
            <person name="Dedysh S.N."/>
        </authorList>
    </citation>
    <scope>NUCLEOTIDE SEQUENCE [LARGE SCALE GENOMIC DNA]</scope>
    <source>
        <strain evidence="2 3">RX1</strain>
    </source>
</reference>
<keyword evidence="3" id="KW-1185">Reference proteome</keyword>
<accession>A0ABZ0HUX4</accession>
<keyword evidence="1" id="KW-0812">Transmembrane</keyword>
<dbReference type="Proteomes" id="UP001626536">
    <property type="component" value="Chromosome"/>
</dbReference>
<dbReference type="EMBL" id="CP136862">
    <property type="protein sequence ID" value="WOJ91072.1"/>
    <property type="molecule type" value="Genomic_DNA"/>
</dbReference>
<proteinExistence type="predicted"/>
<keyword evidence="1" id="KW-1133">Transmembrane helix</keyword>